<accession>A0A561E6U3</accession>
<evidence type="ECO:0000313" key="1">
    <source>
        <dbReference type="EMBL" id="TWE11329.1"/>
    </source>
</evidence>
<name>A0A561E6U3_9MICO</name>
<organism evidence="1 2">
    <name type="scientific">Rudaeicoccus suwonensis</name>
    <dbReference type="NCBI Taxonomy" id="657409"/>
    <lineage>
        <taxon>Bacteria</taxon>
        <taxon>Bacillati</taxon>
        <taxon>Actinomycetota</taxon>
        <taxon>Actinomycetes</taxon>
        <taxon>Micrococcales</taxon>
        <taxon>Dermacoccaceae</taxon>
        <taxon>Rudaeicoccus</taxon>
    </lineage>
</organism>
<gene>
    <name evidence="1" type="ORF">BKA23_0091</name>
</gene>
<dbReference type="EMBL" id="VIVQ01000001">
    <property type="protein sequence ID" value="TWE11329.1"/>
    <property type="molecule type" value="Genomic_DNA"/>
</dbReference>
<comment type="caution">
    <text evidence="1">The sequence shown here is derived from an EMBL/GenBank/DDBJ whole genome shotgun (WGS) entry which is preliminary data.</text>
</comment>
<evidence type="ECO:0008006" key="3">
    <source>
        <dbReference type="Google" id="ProtNLM"/>
    </source>
</evidence>
<dbReference type="Proteomes" id="UP000318297">
    <property type="component" value="Unassembled WGS sequence"/>
</dbReference>
<keyword evidence="2" id="KW-1185">Reference proteome</keyword>
<dbReference type="RefSeq" id="WP_145224515.1">
    <property type="nucleotide sequence ID" value="NZ_VIVQ01000001.1"/>
</dbReference>
<sequence>MLVVTRTPWTPDHIARVEEPRLPRQSRGGYVIEDVQRQLDRIAGLMRTGRPVPPISTAAFRRARFSEGYAPAAVHALLAHVAGWQREMDEQAREQADEVEQAAEAAPAADERKLNWTRQQQVWVREMLFARRTGGRAYAVDEVDDFLDRVLLAMAKGEPLPDVQTALFYSPRFGRGGYDAIAVDHFLDQLTRLRPAL</sequence>
<evidence type="ECO:0000313" key="2">
    <source>
        <dbReference type="Proteomes" id="UP000318297"/>
    </source>
</evidence>
<dbReference type="OrthoDB" id="9815492at2"/>
<reference evidence="1 2" key="1">
    <citation type="submission" date="2019-06" db="EMBL/GenBank/DDBJ databases">
        <title>Sequencing the genomes of 1000 actinobacteria strains.</title>
        <authorList>
            <person name="Klenk H.-P."/>
        </authorList>
    </citation>
    <scope>NUCLEOTIDE SEQUENCE [LARGE SCALE GENOMIC DNA]</scope>
    <source>
        <strain evidence="1 2">DSM 19560</strain>
    </source>
</reference>
<proteinExistence type="predicted"/>
<dbReference type="AlphaFoldDB" id="A0A561E6U3"/>
<protein>
    <recommendedName>
        <fullName evidence="3">DivIVA domain-containing protein</fullName>
    </recommendedName>
</protein>